<organism evidence="10 11">
    <name type="scientific">Pelomicrobium methylotrophicum</name>
    <dbReference type="NCBI Taxonomy" id="2602750"/>
    <lineage>
        <taxon>Bacteria</taxon>
        <taxon>Pseudomonadati</taxon>
        <taxon>Pseudomonadota</taxon>
        <taxon>Hydrogenophilia</taxon>
        <taxon>Hydrogenophilia incertae sedis</taxon>
        <taxon>Pelomicrobium</taxon>
    </lineage>
</organism>
<evidence type="ECO:0000256" key="7">
    <source>
        <dbReference type="SAM" id="Phobius"/>
    </source>
</evidence>
<evidence type="ECO:0000313" key="10">
    <source>
        <dbReference type="EMBL" id="TXF12880.1"/>
    </source>
</evidence>
<evidence type="ECO:0000256" key="2">
    <source>
        <dbReference type="ARBA" id="ARBA00005236"/>
    </source>
</evidence>
<evidence type="ECO:0000259" key="8">
    <source>
        <dbReference type="Pfam" id="PF02687"/>
    </source>
</evidence>
<dbReference type="PANTHER" id="PTHR30489:SF0">
    <property type="entry name" value="LIPOPROTEIN-RELEASING SYSTEM TRANSMEMBRANE PROTEIN LOLE"/>
    <property type="match status" value="1"/>
</dbReference>
<feature type="domain" description="ABC3 transporter permease C-terminal" evidence="8">
    <location>
        <begin position="713"/>
        <end position="828"/>
    </location>
</feature>
<evidence type="ECO:0000313" key="11">
    <source>
        <dbReference type="Proteomes" id="UP000321201"/>
    </source>
</evidence>
<feature type="transmembrane region" description="Helical" evidence="7">
    <location>
        <begin position="424"/>
        <end position="445"/>
    </location>
</feature>
<dbReference type="GO" id="GO:0098797">
    <property type="term" value="C:plasma membrane protein complex"/>
    <property type="evidence" value="ECO:0007669"/>
    <property type="project" value="TreeGrafter"/>
</dbReference>
<dbReference type="InterPro" id="IPR003838">
    <property type="entry name" value="ABC3_permease_C"/>
</dbReference>
<feature type="transmembrane region" description="Helical" evidence="7">
    <location>
        <begin position="299"/>
        <end position="329"/>
    </location>
</feature>
<feature type="transmembrane region" description="Helical" evidence="7">
    <location>
        <begin position="254"/>
        <end position="278"/>
    </location>
</feature>
<sequence length="837" mass="87736">MSALPLLARAVVLGPLLQAPGRTALSVIAIALGVALGMAIHLIQSTAAAEVRTATRALFGNADLVVQGGSEGFDEALFPVVARLPGIQAVSPVLEVDARLSGQEETLRIQGIDPLRASRLLPALLADTGQGGIDLFSDDALYLSPAAAQALRLREGDRVTVRVGVRPVTLRVAGLLPGSAFPQRIAVMDIAAAQWKFDRLGRLSRLDLRLAPGADAARVRAALTDRLPPDVQVTTPEMEAREALSLSRAYRVNLTALSLVALFTGGFLVFSTQALGVLRRRRQLALLRALGLTRREQEGFVLAEGVFLGLVGATLGVALGYGIAALTLTTLGADLGAGYFPNLAPPVRATFWEGLGFFALGVAVAAMGALAPAWEAGRVAPAQALKAGDEERPLARLARRWPGVLALGLAVGLLGLPPVDGLPIGGYAAIASLLVGAVLLMPAFTRAVFGWLPVRGPAWAQVAAAHLKGTAGQATVSVAAVLVSGSLMVAMAIMVASFRDSLEAWLEKVLPADLYLRAGHTGESAFLEASLQAALHDLPGIARFELARSVEISLAPDRPPVTLIARPISVEDAPQRLWLQKQARGRSTPDAHPVWVSESFADLYRAGPGSRIELPLGGRLIPFEVQGVWRDYARPGGAVVMDLALYQRLTGDAAATTATLWLAPGTTPAQVAEALRGQLPSADFELGSPGEIRAASLSIFDRTFAITYALEAAAVLIGLFGVSAAASSQVLARRAEFGMLRHLGMTRREIGTMLAFEGGMLGATGAAAGSALGFVISLILIHVVNRQSFHWSMDLHVPWGLLAALATGLVGAAALTSVMSGRQAMSMEVVRAVREDW</sequence>
<feature type="transmembrane region" description="Helical" evidence="7">
    <location>
        <begin position="796"/>
        <end position="818"/>
    </location>
</feature>
<protein>
    <submittedName>
        <fullName evidence="10">ABC transporter permease</fullName>
    </submittedName>
</protein>
<feature type="transmembrane region" description="Helical" evidence="7">
    <location>
        <begin position="349"/>
        <end position="371"/>
    </location>
</feature>
<reference evidence="10 11" key="1">
    <citation type="submission" date="2019-08" db="EMBL/GenBank/DDBJ databases">
        <title>Pelomicrobium methylotrophicum gen. nov., sp. nov. a moderately thermophilic, facultatively anaerobic, lithoautotrophic and methylotrophic bacterium isolated from a terrestrial mud volcano.</title>
        <authorList>
            <person name="Slobodkina G.B."/>
            <person name="Merkel A.Y."/>
            <person name="Slobodkin A.I."/>
        </authorList>
    </citation>
    <scope>NUCLEOTIDE SEQUENCE [LARGE SCALE GENOMIC DNA]</scope>
    <source>
        <strain evidence="10 11">SM250</strain>
    </source>
</reference>
<keyword evidence="3" id="KW-1003">Cell membrane</keyword>
<comment type="subcellular location">
    <subcellularLocation>
        <location evidence="1">Cell membrane</location>
        <topology evidence="1">Multi-pass membrane protein</topology>
    </subcellularLocation>
</comment>
<evidence type="ECO:0000259" key="9">
    <source>
        <dbReference type="Pfam" id="PF12704"/>
    </source>
</evidence>
<feature type="domain" description="ABC3 transporter permease C-terminal" evidence="8">
    <location>
        <begin position="257"/>
        <end position="378"/>
    </location>
</feature>
<comment type="similarity">
    <text evidence="2">Belongs to the ABC-4 integral membrane protein family. LolC/E subfamily.</text>
</comment>
<dbReference type="Pfam" id="PF02687">
    <property type="entry name" value="FtsX"/>
    <property type="match status" value="2"/>
</dbReference>
<keyword evidence="6 7" id="KW-0472">Membrane</keyword>
<dbReference type="EMBL" id="VPFL01000004">
    <property type="protein sequence ID" value="TXF12880.1"/>
    <property type="molecule type" value="Genomic_DNA"/>
</dbReference>
<accession>A0A5C7EX02</accession>
<dbReference type="Pfam" id="PF12704">
    <property type="entry name" value="MacB_PCD"/>
    <property type="match status" value="2"/>
</dbReference>
<keyword evidence="11" id="KW-1185">Reference proteome</keyword>
<gene>
    <name evidence="10" type="ORF">FR698_04390</name>
</gene>
<name>A0A5C7EX02_9PROT</name>
<dbReference type="OrthoDB" id="5291724at2"/>
<dbReference type="Proteomes" id="UP000321201">
    <property type="component" value="Unassembled WGS sequence"/>
</dbReference>
<dbReference type="InParanoid" id="A0A5C7EX02"/>
<feature type="transmembrane region" description="Helical" evidence="7">
    <location>
        <begin position="753"/>
        <end position="784"/>
    </location>
</feature>
<evidence type="ECO:0000256" key="4">
    <source>
        <dbReference type="ARBA" id="ARBA00022692"/>
    </source>
</evidence>
<evidence type="ECO:0000256" key="5">
    <source>
        <dbReference type="ARBA" id="ARBA00022989"/>
    </source>
</evidence>
<dbReference type="GO" id="GO:0044874">
    <property type="term" value="P:lipoprotein localization to outer membrane"/>
    <property type="evidence" value="ECO:0007669"/>
    <property type="project" value="TreeGrafter"/>
</dbReference>
<evidence type="ECO:0000256" key="1">
    <source>
        <dbReference type="ARBA" id="ARBA00004651"/>
    </source>
</evidence>
<feature type="transmembrane region" description="Helical" evidence="7">
    <location>
        <begin position="401"/>
        <end position="418"/>
    </location>
</feature>
<feature type="transmembrane region" description="Helical" evidence="7">
    <location>
        <begin position="708"/>
        <end position="732"/>
    </location>
</feature>
<dbReference type="AlphaFoldDB" id="A0A5C7EX02"/>
<proteinExistence type="inferred from homology"/>
<keyword evidence="4 7" id="KW-0812">Transmembrane</keyword>
<comment type="caution">
    <text evidence="10">The sequence shown here is derived from an EMBL/GenBank/DDBJ whole genome shotgun (WGS) entry which is preliminary data.</text>
</comment>
<dbReference type="InterPro" id="IPR025857">
    <property type="entry name" value="MacB_PCD"/>
</dbReference>
<evidence type="ECO:0000256" key="6">
    <source>
        <dbReference type="ARBA" id="ARBA00023136"/>
    </source>
</evidence>
<dbReference type="PANTHER" id="PTHR30489">
    <property type="entry name" value="LIPOPROTEIN-RELEASING SYSTEM TRANSMEMBRANE PROTEIN LOLE"/>
    <property type="match status" value="1"/>
</dbReference>
<feature type="domain" description="MacB-like periplasmic core" evidence="9">
    <location>
        <begin position="477"/>
        <end position="676"/>
    </location>
</feature>
<keyword evidence="5 7" id="KW-1133">Transmembrane helix</keyword>
<feature type="transmembrane region" description="Helical" evidence="7">
    <location>
        <begin position="476"/>
        <end position="498"/>
    </location>
</feature>
<evidence type="ECO:0000256" key="3">
    <source>
        <dbReference type="ARBA" id="ARBA00022475"/>
    </source>
</evidence>
<dbReference type="InterPro" id="IPR051447">
    <property type="entry name" value="Lipoprotein-release_system"/>
</dbReference>
<dbReference type="RefSeq" id="WP_147798961.1">
    <property type="nucleotide sequence ID" value="NZ_VPFL01000004.1"/>
</dbReference>
<feature type="domain" description="MacB-like periplasmic core" evidence="9">
    <location>
        <begin position="23"/>
        <end position="225"/>
    </location>
</feature>